<accession>A0A2S0VTA4</accession>
<dbReference type="Pfam" id="PF02776">
    <property type="entry name" value="TPP_enzyme_N"/>
    <property type="match status" value="1"/>
</dbReference>
<evidence type="ECO:0000256" key="1">
    <source>
        <dbReference type="ARBA" id="ARBA00007812"/>
    </source>
</evidence>
<dbReference type="SUPFAM" id="SSF52518">
    <property type="entry name" value="Thiamin diphosphate-binding fold (THDP-binding)"/>
    <property type="match status" value="2"/>
</dbReference>
<dbReference type="GO" id="GO:0009099">
    <property type="term" value="P:L-valine biosynthetic process"/>
    <property type="evidence" value="ECO:0007669"/>
    <property type="project" value="TreeGrafter"/>
</dbReference>
<dbReference type="GO" id="GO:0005948">
    <property type="term" value="C:acetolactate synthase complex"/>
    <property type="evidence" value="ECO:0007669"/>
    <property type="project" value="TreeGrafter"/>
</dbReference>
<comment type="similarity">
    <text evidence="1 3">Belongs to the TPP enzyme family.</text>
</comment>
<dbReference type="Pfam" id="PF02775">
    <property type="entry name" value="TPP_enzyme_C"/>
    <property type="match status" value="1"/>
</dbReference>
<dbReference type="Gene3D" id="3.40.50.1220">
    <property type="entry name" value="TPP-binding domain"/>
    <property type="match status" value="1"/>
</dbReference>
<dbReference type="PANTHER" id="PTHR18968:SF13">
    <property type="entry name" value="ACETOLACTATE SYNTHASE CATALYTIC SUBUNIT, MITOCHONDRIAL"/>
    <property type="match status" value="1"/>
</dbReference>
<dbReference type="GO" id="GO:0000287">
    <property type="term" value="F:magnesium ion binding"/>
    <property type="evidence" value="ECO:0007669"/>
    <property type="project" value="InterPro"/>
</dbReference>
<dbReference type="GO" id="GO:0030976">
    <property type="term" value="F:thiamine pyrophosphate binding"/>
    <property type="evidence" value="ECO:0007669"/>
    <property type="project" value="InterPro"/>
</dbReference>
<evidence type="ECO:0000313" key="8">
    <source>
        <dbReference type="Proteomes" id="UP000244441"/>
    </source>
</evidence>
<dbReference type="EMBL" id="CP026604">
    <property type="protein sequence ID" value="AWB67423.1"/>
    <property type="molecule type" value="Genomic_DNA"/>
</dbReference>
<keyword evidence="2 3" id="KW-0786">Thiamine pyrophosphate</keyword>
<dbReference type="InterPro" id="IPR011766">
    <property type="entry name" value="TPP_enzyme_TPP-bd"/>
</dbReference>
<protein>
    <submittedName>
        <fullName evidence="7">Acetolactate synthase</fullName>
    </submittedName>
</protein>
<feature type="domain" description="Thiamine pyrophosphate enzyme central" evidence="4">
    <location>
        <begin position="215"/>
        <end position="348"/>
    </location>
</feature>
<dbReference type="Pfam" id="PF00205">
    <property type="entry name" value="TPP_enzyme_M"/>
    <property type="match status" value="1"/>
</dbReference>
<evidence type="ECO:0000256" key="3">
    <source>
        <dbReference type="RuleBase" id="RU362132"/>
    </source>
</evidence>
<dbReference type="InterPro" id="IPR045229">
    <property type="entry name" value="TPP_enz"/>
</dbReference>
<dbReference type="RefSeq" id="WP_108603470.1">
    <property type="nucleotide sequence ID" value="NZ_CP026604.1"/>
</dbReference>
<dbReference type="GO" id="GO:0003984">
    <property type="term" value="F:acetolactate synthase activity"/>
    <property type="evidence" value="ECO:0007669"/>
    <property type="project" value="TreeGrafter"/>
</dbReference>
<evidence type="ECO:0000256" key="2">
    <source>
        <dbReference type="ARBA" id="ARBA00023052"/>
    </source>
</evidence>
<dbReference type="KEGG" id="cate:C2869_13670"/>
<proteinExistence type="inferred from homology"/>
<name>A0A2S0VTA4_9ALTE</name>
<dbReference type="FunFam" id="3.40.50.970:FF:000007">
    <property type="entry name" value="Acetolactate synthase"/>
    <property type="match status" value="1"/>
</dbReference>
<dbReference type="OrthoDB" id="9785953at2"/>
<reference evidence="7 8" key="1">
    <citation type="submission" date="2018-01" db="EMBL/GenBank/DDBJ databases">
        <title>Genome sequence of a Cantenovulum-like bacteria.</title>
        <authorList>
            <person name="Tan W.R."/>
            <person name="Lau N.-S."/>
            <person name="Go F."/>
            <person name="Amirul A.-A.A."/>
        </authorList>
    </citation>
    <scope>NUCLEOTIDE SEQUENCE [LARGE SCALE GENOMIC DNA]</scope>
    <source>
        <strain evidence="7 8">CCB-QB4</strain>
    </source>
</reference>
<organism evidence="7 8">
    <name type="scientific">Saccharobesus litoralis</name>
    <dbReference type="NCBI Taxonomy" id="2172099"/>
    <lineage>
        <taxon>Bacteria</taxon>
        <taxon>Pseudomonadati</taxon>
        <taxon>Pseudomonadota</taxon>
        <taxon>Gammaproteobacteria</taxon>
        <taxon>Alteromonadales</taxon>
        <taxon>Alteromonadaceae</taxon>
        <taxon>Saccharobesus</taxon>
    </lineage>
</organism>
<gene>
    <name evidence="7" type="ORF">C2869_13670</name>
</gene>
<keyword evidence="8" id="KW-1185">Reference proteome</keyword>
<dbReference type="SUPFAM" id="SSF52467">
    <property type="entry name" value="DHS-like NAD/FAD-binding domain"/>
    <property type="match status" value="1"/>
</dbReference>
<evidence type="ECO:0000313" key="7">
    <source>
        <dbReference type="EMBL" id="AWB67423.1"/>
    </source>
</evidence>
<feature type="domain" description="Thiamine pyrophosphate enzyme N-terminal TPP-binding" evidence="6">
    <location>
        <begin position="19"/>
        <end position="131"/>
    </location>
</feature>
<evidence type="ECO:0000259" key="4">
    <source>
        <dbReference type="Pfam" id="PF00205"/>
    </source>
</evidence>
<feature type="domain" description="Thiamine pyrophosphate enzyme TPP-binding" evidence="5">
    <location>
        <begin position="416"/>
        <end position="564"/>
    </location>
</feature>
<dbReference type="InterPro" id="IPR012000">
    <property type="entry name" value="Thiamin_PyroP_enz_cen_dom"/>
</dbReference>
<dbReference type="GO" id="GO:0009097">
    <property type="term" value="P:isoleucine biosynthetic process"/>
    <property type="evidence" value="ECO:0007669"/>
    <property type="project" value="TreeGrafter"/>
</dbReference>
<evidence type="ECO:0000259" key="6">
    <source>
        <dbReference type="Pfam" id="PF02776"/>
    </source>
</evidence>
<dbReference type="InterPro" id="IPR029035">
    <property type="entry name" value="DHS-like_NAD/FAD-binding_dom"/>
</dbReference>
<dbReference type="AlphaFoldDB" id="A0A2S0VTA4"/>
<dbReference type="Proteomes" id="UP000244441">
    <property type="component" value="Chromosome"/>
</dbReference>
<dbReference type="CDD" id="cd07035">
    <property type="entry name" value="TPP_PYR_POX_like"/>
    <property type="match status" value="1"/>
</dbReference>
<dbReference type="Gene3D" id="3.40.50.970">
    <property type="match status" value="2"/>
</dbReference>
<dbReference type="GO" id="GO:0050660">
    <property type="term" value="F:flavin adenine dinucleotide binding"/>
    <property type="evidence" value="ECO:0007669"/>
    <property type="project" value="TreeGrafter"/>
</dbReference>
<dbReference type="PANTHER" id="PTHR18968">
    <property type="entry name" value="THIAMINE PYROPHOSPHATE ENZYMES"/>
    <property type="match status" value="1"/>
</dbReference>
<evidence type="ECO:0000259" key="5">
    <source>
        <dbReference type="Pfam" id="PF02775"/>
    </source>
</evidence>
<dbReference type="InterPro" id="IPR012001">
    <property type="entry name" value="Thiamin_PyroP_enz_TPP-bd_dom"/>
</dbReference>
<dbReference type="InterPro" id="IPR029061">
    <property type="entry name" value="THDP-binding"/>
</dbReference>
<sequence>MSYSDSERAAFASAVIEDYADLILEYLRQLGVEYVFGVPGGAIEPLYNALARSERRGGPKAIIARHECAAAFMADGYFRETGKLGVVCSTTGPGATNLITGVASASVDKTSMLVLTAQTALPKFGKRALQDSSETAIDTVGIFRNCTKFNALISHPEQFESKLISALMEAMQSPRGPAHLSIPSDILRLPYENKDPNIHVNYLMMHTSLEDKIAVEQLLEELMNVNRVVIFVGHGCGRAYGQIEELAEAINAPFVSGPMGKRWVNERHPLYKGVYGYAGHASARELFENPDIELILAMGTSITEMGIGGLSSKVLNEKLVHIDSSVESFSRSPMAKLHVCGHLDAIVTRMVNKVTQQSWRRTWKGIKLKPNRNILHGHAELIEPEKCLSDEVPIKPQRLMYYFNHNMPANTRVFIDTGNIWAWATHYLATESNEGIYRVSMGYGSMAWAIGAVIGSQFGSLKTPHVCFAGDGAWLMSSHEIGVAVQHSLPIVYVVLNDSAFGMIRYGQQLSNAESIGWKLNEVNFAALAEAQGARGIIVKSPEDLDKLNLNEMFESNIPTLLDVRIDPEEVPPMMARVKSLNDGNPSAAPGYK</sequence>